<feature type="region of interest" description="Disordered" evidence="1">
    <location>
        <begin position="544"/>
        <end position="572"/>
    </location>
</feature>
<name>A0A5P2DBE3_STRVZ</name>
<evidence type="ECO:0000313" key="5">
    <source>
        <dbReference type="Proteomes" id="UP000325211"/>
    </source>
</evidence>
<accession>A0A5P2DBE3</accession>
<gene>
    <name evidence="4" type="ORF">DEJ50_32375</name>
</gene>
<sequence length="945" mass="100869">MPSSHQVRCVHGGLTLSVDQVRLAQRQWVIPAVIAGVSVASMTGDLIFGILPRQWALVGWVAAALLVGAVTYTVQRVLSTSTEPAAGGGRLLIDQLKPEPVLIGRAHLARELLRAVEGGAPAAGPADGSPPAARGRAHVVVVHGPAGTGKTTLAMYAAHQVRDRFPDGLLYIDLQGDADSPVSSASALEHLLRSLGVASSEIPRTTGDRAALFRQLASPLRLLLLLDNAYSTEQVEPLVPAAPGCTVLVTSRRALTVGDVSRLRSVRMVLPEEDDALALLTHWSGRARIDQDPASALEIVRFCGRLPLALKIVGARLSSRTDMTLARMRDRLENENSRLQELAFDSVSLQACLMLSYRDLPEQARLLLGALARLPKGHLTDWHAELVTADPSAVDELTATCLLDTEGGADSGAPAQYRLHDLVRVFAADRFAALTPEQRDGSDARLVAGYREAAAALAALRAPELAEYASAPPAAAWNGLSAADWFTTEADRLVWVRERAAALGLPEAGALVAECAAYFADDLAATPERAAQLFAADGAQNGAPPAAAGPAAAGPAAEGPAAAGPAAARTAARRQEAARARAHAYLCLAKHDFAGALTALGTGDVPHEPQEPYAAARHLALRARVARERGDFPTAFADMSAAVEALRSLGDSWHLGMALEMLGEIRRIQAFPWEGESFQRESLQIAEEFGDLRARARLQRTLGETLTYQRNFAEAGQLLEAATAAFRSLGDRVWEARSLAAAGKVQRITGDRAAALQSLELALSVFEQFDQPFWAGRVHHSLIRVFGPAGEMQRAYEAAHRALELFESTGHTLWHSYVIRDLGWLHLRSGRIAEAYEPLEVAAEESRAAGDVFAEAMARNVLGVAYRDGGRHGDARRELETALAIYRRAGHGWYQAVCTRDLVTALRAAGRPAEADRLAREATAANPLFPGTAGRDGAVAVPDED</sequence>
<dbReference type="Pfam" id="PF13424">
    <property type="entry name" value="TPR_12"/>
    <property type="match status" value="2"/>
</dbReference>
<feature type="transmembrane region" description="Helical" evidence="2">
    <location>
        <begin position="28"/>
        <end position="48"/>
    </location>
</feature>
<dbReference type="Proteomes" id="UP000325211">
    <property type="component" value="Chromosome"/>
</dbReference>
<dbReference type="PANTHER" id="PTHR47691:SF3">
    <property type="entry name" value="HTH-TYPE TRANSCRIPTIONAL REGULATOR RV0890C-RELATED"/>
    <property type="match status" value="1"/>
</dbReference>
<dbReference type="Gene3D" id="1.25.40.10">
    <property type="entry name" value="Tetratricopeptide repeat domain"/>
    <property type="match status" value="2"/>
</dbReference>
<dbReference type="InterPro" id="IPR011990">
    <property type="entry name" value="TPR-like_helical_dom_sf"/>
</dbReference>
<evidence type="ECO:0000259" key="3">
    <source>
        <dbReference type="SMART" id="SM00382"/>
    </source>
</evidence>
<proteinExistence type="predicted"/>
<dbReference type="Gene3D" id="3.40.50.300">
    <property type="entry name" value="P-loop containing nucleotide triphosphate hydrolases"/>
    <property type="match status" value="1"/>
</dbReference>
<dbReference type="Gene3D" id="1.10.8.430">
    <property type="entry name" value="Helical domain of apoptotic protease-activating factors"/>
    <property type="match status" value="1"/>
</dbReference>
<dbReference type="PRINTS" id="PR00364">
    <property type="entry name" value="DISEASERSIST"/>
</dbReference>
<dbReference type="AlphaFoldDB" id="A0A5P2DBE3"/>
<keyword evidence="2" id="KW-0812">Transmembrane</keyword>
<dbReference type="InterPro" id="IPR042197">
    <property type="entry name" value="Apaf_helical"/>
</dbReference>
<feature type="domain" description="AAA+ ATPase" evidence="3">
    <location>
        <begin position="136"/>
        <end position="273"/>
    </location>
</feature>
<dbReference type="InterPro" id="IPR002182">
    <property type="entry name" value="NB-ARC"/>
</dbReference>
<evidence type="ECO:0000256" key="2">
    <source>
        <dbReference type="SAM" id="Phobius"/>
    </source>
</evidence>
<organism evidence="4 5">
    <name type="scientific">Streptomyces venezuelae</name>
    <dbReference type="NCBI Taxonomy" id="54571"/>
    <lineage>
        <taxon>Bacteria</taxon>
        <taxon>Bacillati</taxon>
        <taxon>Actinomycetota</taxon>
        <taxon>Actinomycetes</taxon>
        <taxon>Kitasatosporales</taxon>
        <taxon>Streptomycetaceae</taxon>
        <taxon>Streptomyces</taxon>
    </lineage>
</organism>
<evidence type="ECO:0000256" key="1">
    <source>
        <dbReference type="SAM" id="MobiDB-lite"/>
    </source>
</evidence>
<dbReference type="GO" id="GO:0043531">
    <property type="term" value="F:ADP binding"/>
    <property type="evidence" value="ECO:0007669"/>
    <property type="project" value="InterPro"/>
</dbReference>
<dbReference type="EMBL" id="CP029190">
    <property type="protein sequence ID" value="QES51850.1"/>
    <property type="molecule type" value="Genomic_DNA"/>
</dbReference>
<dbReference type="SUPFAM" id="SSF52540">
    <property type="entry name" value="P-loop containing nucleoside triphosphate hydrolases"/>
    <property type="match status" value="1"/>
</dbReference>
<feature type="compositionally biased region" description="Low complexity" evidence="1">
    <location>
        <begin position="544"/>
        <end position="570"/>
    </location>
</feature>
<dbReference type="Pfam" id="PF00931">
    <property type="entry name" value="NB-ARC"/>
    <property type="match status" value="1"/>
</dbReference>
<feature type="transmembrane region" description="Helical" evidence="2">
    <location>
        <begin position="55"/>
        <end position="74"/>
    </location>
</feature>
<evidence type="ECO:0000313" key="4">
    <source>
        <dbReference type="EMBL" id="QES51850.1"/>
    </source>
</evidence>
<feature type="region of interest" description="Disordered" evidence="1">
    <location>
        <begin position="921"/>
        <end position="945"/>
    </location>
</feature>
<dbReference type="SUPFAM" id="SSF48452">
    <property type="entry name" value="TPR-like"/>
    <property type="match status" value="1"/>
</dbReference>
<dbReference type="OrthoDB" id="7628974at2"/>
<dbReference type="InterPro" id="IPR003593">
    <property type="entry name" value="AAA+_ATPase"/>
</dbReference>
<keyword evidence="2" id="KW-0472">Membrane</keyword>
<reference evidence="4 5" key="1">
    <citation type="submission" date="2018-05" db="EMBL/GenBank/DDBJ databases">
        <title>Streptomyces venezuelae.</title>
        <authorList>
            <person name="Kim W."/>
            <person name="Lee N."/>
            <person name="Cho B.-K."/>
        </authorList>
    </citation>
    <scope>NUCLEOTIDE SEQUENCE [LARGE SCALE GENOMIC DNA]</scope>
    <source>
        <strain evidence="4 5">ATCC 21782</strain>
    </source>
</reference>
<protein>
    <recommendedName>
        <fullName evidence="3">AAA+ ATPase domain-containing protein</fullName>
    </recommendedName>
</protein>
<dbReference type="PANTHER" id="PTHR47691">
    <property type="entry name" value="REGULATOR-RELATED"/>
    <property type="match status" value="1"/>
</dbReference>
<dbReference type="SMART" id="SM00028">
    <property type="entry name" value="TPR"/>
    <property type="match status" value="5"/>
</dbReference>
<keyword evidence="2" id="KW-1133">Transmembrane helix</keyword>
<dbReference type="InterPro" id="IPR019734">
    <property type="entry name" value="TPR_rpt"/>
</dbReference>
<dbReference type="InterPro" id="IPR027417">
    <property type="entry name" value="P-loop_NTPase"/>
</dbReference>
<dbReference type="SMART" id="SM00382">
    <property type="entry name" value="AAA"/>
    <property type="match status" value="1"/>
</dbReference>